<proteinExistence type="predicted"/>
<dbReference type="Pfam" id="PF00702">
    <property type="entry name" value="Hydrolase"/>
    <property type="match status" value="1"/>
</dbReference>
<dbReference type="Gene3D" id="3.40.50.1000">
    <property type="entry name" value="HAD superfamily/HAD-like"/>
    <property type="match status" value="1"/>
</dbReference>
<dbReference type="SFLD" id="SFLDS00003">
    <property type="entry name" value="Haloacid_Dehalogenase"/>
    <property type="match status" value="1"/>
</dbReference>
<dbReference type="SFLD" id="SFLDG01129">
    <property type="entry name" value="C1.5:_HAD__Beta-PGM__Phosphata"/>
    <property type="match status" value="1"/>
</dbReference>
<gene>
    <name evidence="1" type="ORF">RG47T_2322</name>
</gene>
<dbReference type="Gene3D" id="1.10.150.240">
    <property type="entry name" value="Putative phosphatase, domain 2"/>
    <property type="match status" value="1"/>
</dbReference>
<comment type="caution">
    <text evidence="1">The sequence shown here is derived from an EMBL/GenBank/DDBJ whole genome shotgun (WGS) entry which is preliminary data.</text>
</comment>
<dbReference type="InterPro" id="IPR036412">
    <property type="entry name" value="HAD-like_sf"/>
</dbReference>
<reference evidence="1 2" key="1">
    <citation type="submission" date="2016-11" db="EMBL/GenBank/DDBJ databases">
        <title>Whole Genome Sequencing of Mucilaginibacter polytrichastri RG4-7(T) isolated from the moss sample.</title>
        <authorList>
            <person name="Li Y."/>
        </authorList>
    </citation>
    <scope>NUCLEOTIDE SEQUENCE [LARGE SCALE GENOMIC DNA]</scope>
    <source>
        <strain evidence="1 2">RG4-7</strain>
    </source>
</reference>
<dbReference type="InterPro" id="IPR023198">
    <property type="entry name" value="PGP-like_dom2"/>
</dbReference>
<dbReference type="SUPFAM" id="SSF56784">
    <property type="entry name" value="HAD-like"/>
    <property type="match status" value="1"/>
</dbReference>
<evidence type="ECO:0000313" key="2">
    <source>
        <dbReference type="Proteomes" id="UP000186720"/>
    </source>
</evidence>
<accession>A0A1Q5ZYL2</accession>
<dbReference type="OrthoDB" id="9797415at2"/>
<organism evidence="1 2">
    <name type="scientific">Mucilaginibacter polytrichastri</name>
    <dbReference type="NCBI Taxonomy" id="1302689"/>
    <lineage>
        <taxon>Bacteria</taxon>
        <taxon>Pseudomonadati</taxon>
        <taxon>Bacteroidota</taxon>
        <taxon>Sphingobacteriia</taxon>
        <taxon>Sphingobacteriales</taxon>
        <taxon>Sphingobacteriaceae</taxon>
        <taxon>Mucilaginibacter</taxon>
    </lineage>
</organism>
<dbReference type="STRING" id="1302689.RG47T_2322"/>
<evidence type="ECO:0000313" key="1">
    <source>
        <dbReference type="EMBL" id="OKS86864.1"/>
    </source>
</evidence>
<dbReference type="AlphaFoldDB" id="A0A1Q5ZYL2"/>
<dbReference type="PANTHER" id="PTHR43611">
    <property type="entry name" value="ALPHA-D-GLUCOSE 1-PHOSPHATE PHOSPHATASE"/>
    <property type="match status" value="1"/>
</dbReference>
<dbReference type="PANTHER" id="PTHR43611:SF3">
    <property type="entry name" value="FLAVIN MONONUCLEOTIDE HYDROLASE 1, CHLOROPLATIC"/>
    <property type="match status" value="1"/>
</dbReference>
<keyword evidence="2" id="KW-1185">Reference proteome</keyword>
<dbReference type="RefSeq" id="WP_074489553.1">
    <property type="nucleotide sequence ID" value="NZ_FPAM01000014.1"/>
</dbReference>
<dbReference type="EMBL" id="MPPL01000001">
    <property type="protein sequence ID" value="OKS86864.1"/>
    <property type="molecule type" value="Genomic_DNA"/>
</dbReference>
<dbReference type="NCBIfam" id="TIGR01509">
    <property type="entry name" value="HAD-SF-IA-v3"/>
    <property type="match status" value="1"/>
</dbReference>
<dbReference type="Proteomes" id="UP000186720">
    <property type="component" value="Unassembled WGS sequence"/>
</dbReference>
<protein>
    <recommendedName>
        <fullName evidence="3">Hydrolase</fullName>
    </recommendedName>
</protein>
<name>A0A1Q5ZYL2_9SPHI</name>
<sequence>MLNHGTPIKALFLDIGGVLLTNGWDTQARRDAAVKFGLDFEEMNSRHRVIFDAYESGKASLDEYLNLLVFYEKRSFAREDFKEFMTSVSHPYPDMIKLISDIKHKYKLRTIAVNNEGRELNEYRVKQFHLKGFIDVFSSSCTVRMRKPDKEFFQIALDLAQVKPNETLYIDDRLVFIQAADVLGINGLHHTDIETTRQKLAGYGLEQKHLTEHRIL</sequence>
<dbReference type="InterPro" id="IPR006439">
    <property type="entry name" value="HAD-SF_hydro_IA"/>
</dbReference>
<dbReference type="InterPro" id="IPR023214">
    <property type="entry name" value="HAD_sf"/>
</dbReference>
<dbReference type="CDD" id="cd02603">
    <property type="entry name" value="HAD_sEH-N_like"/>
    <property type="match status" value="1"/>
</dbReference>
<evidence type="ECO:0008006" key="3">
    <source>
        <dbReference type="Google" id="ProtNLM"/>
    </source>
</evidence>